<reference evidence="2 3" key="1">
    <citation type="submission" date="2024-09" db="EMBL/GenBank/DDBJ databases">
        <authorList>
            <person name="Sun Q."/>
            <person name="Mori K."/>
        </authorList>
    </citation>
    <scope>NUCLEOTIDE SEQUENCE [LARGE SCALE GENOMIC DNA]</scope>
    <source>
        <strain evidence="2 3">TBRC 3947</strain>
    </source>
</reference>
<dbReference type="Proteomes" id="UP001589867">
    <property type="component" value="Unassembled WGS sequence"/>
</dbReference>
<feature type="transmembrane region" description="Helical" evidence="1">
    <location>
        <begin position="156"/>
        <end position="176"/>
    </location>
</feature>
<evidence type="ECO:0008006" key="4">
    <source>
        <dbReference type="Google" id="ProtNLM"/>
    </source>
</evidence>
<comment type="caution">
    <text evidence="2">The sequence shown here is derived from an EMBL/GenBank/DDBJ whole genome shotgun (WGS) entry which is preliminary data.</text>
</comment>
<organism evidence="2 3">
    <name type="scientific">Phytohabitans kaempferiae</name>
    <dbReference type="NCBI Taxonomy" id="1620943"/>
    <lineage>
        <taxon>Bacteria</taxon>
        <taxon>Bacillati</taxon>
        <taxon>Actinomycetota</taxon>
        <taxon>Actinomycetes</taxon>
        <taxon>Micromonosporales</taxon>
        <taxon>Micromonosporaceae</taxon>
    </lineage>
</organism>
<sequence>MKAPQESAPLRTTFPRGPRRNTALIVARAQFRAGLPMVAYYWAIMFAVYALIMTVVLTVADTEVSIWATSGGSAPKYFLLAVGVMLTTVYLPMYIGNGVTRRDFALGASICIVAVAVVYAVTMTLGFAIEYAIYSAGDLFGGLEDPYPVRSLGDGMITLVEELLVGTVYLCCGWLLGTFFYRFGALVGIALIPVSVVPAVVTETMFDSLWLGLGINEGLGLEPPALPVGVLVAVASIAVAWLVNFALVRAVSIKKVSG</sequence>
<feature type="transmembrane region" description="Helical" evidence="1">
    <location>
        <begin position="183"/>
        <end position="206"/>
    </location>
</feature>
<feature type="transmembrane region" description="Helical" evidence="1">
    <location>
        <begin position="107"/>
        <end position="136"/>
    </location>
</feature>
<protein>
    <recommendedName>
        <fullName evidence="4">ABC transporter permease</fullName>
    </recommendedName>
</protein>
<gene>
    <name evidence="2" type="ORF">ACFFIA_24795</name>
</gene>
<proteinExistence type="predicted"/>
<feature type="transmembrane region" description="Helical" evidence="1">
    <location>
        <begin position="38"/>
        <end position="57"/>
    </location>
</feature>
<keyword evidence="1" id="KW-1133">Transmembrane helix</keyword>
<feature type="transmembrane region" description="Helical" evidence="1">
    <location>
        <begin position="226"/>
        <end position="248"/>
    </location>
</feature>
<evidence type="ECO:0000313" key="2">
    <source>
        <dbReference type="EMBL" id="MFC0530866.1"/>
    </source>
</evidence>
<keyword evidence="1" id="KW-0812">Transmembrane</keyword>
<evidence type="ECO:0000313" key="3">
    <source>
        <dbReference type="Proteomes" id="UP001589867"/>
    </source>
</evidence>
<dbReference type="RefSeq" id="WP_377254259.1">
    <property type="nucleotide sequence ID" value="NZ_JBHLUH010000052.1"/>
</dbReference>
<evidence type="ECO:0000256" key="1">
    <source>
        <dbReference type="SAM" id="Phobius"/>
    </source>
</evidence>
<keyword evidence="1" id="KW-0472">Membrane</keyword>
<keyword evidence="3" id="KW-1185">Reference proteome</keyword>
<name>A0ABV6M892_9ACTN</name>
<feature type="transmembrane region" description="Helical" evidence="1">
    <location>
        <begin position="77"/>
        <end position="95"/>
    </location>
</feature>
<accession>A0ABV6M892</accession>
<dbReference type="EMBL" id="JBHLUH010000052">
    <property type="protein sequence ID" value="MFC0530866.1"/>
    <property type="molecule type" value="Genomic_DNA"/>
</dbReference>